<dbReference type="STRING" id="1837282.A6F49_03885"/>
<evidence type="ECO:0000256" key="3">
    <source>
        <dbReference type="ARBA" id="ARBA00020129"/>
    </source>
</evidence>
<dbReference type="GO" id="GO:0010181">
    <property type="term" value="F:FMN binding"/>
    <property type="evidence" value="ECO:0007669"/>
    <property type="project" value="InterPro"/>
</dbReference>
<dbReference type="HAMAP" id="MF_00128">
    <property type="entry name" value="NrdI"/>
    <property type="match status" value="1"/>
</dbReference>
<evidence type="ECO:0000313" key="5">
    <source>
        <dbReference type="EMBL" id="OAV62949.1"/>
    </source>
</evidence>
<comment type="caution">
    <text evidence="5">The sequence shown here is derived from an EMBL/GenBank/DDBJ whole genome shotgun (WGS) entry which is preliminary data.</text>
</comment>
<dbReference type="PANTHER" id="PTHR37297:SF1">
    <property type="entry name" value="PROTEIN NRDI"/>
    <property type="match status" value="1"/>
</dbReference>
<evidence type="ECO:0000256" key="1">
    <source>
        <dbReference type="ARBA" id="ARBA00003999"/>
    </source>
</evidence>
<evidence type="ECO:0000256" key="4">
    <source>
        <dbReference type="HAMAP-Rule" id="MF_00128"/>
    </source>
</evidence>
<dbReference type="OrthoDB" id="350535at2"/>
<dbReference type="Gene3D" id="3.40.50.360">
    <property type="match status" value="1"/>
</dbReference>
<proteinExistence type="inferred from homology"/>
<reference evidence="5 6" key="1">
    <citation type="submission" date="2016-04" db="EMBL/GenBank/DDBJ databases">
        <title>First whole genome shotgun sequence of the bacterium Enteractinococcus sp. strain UASWS1574.</title>
        <authorList>
            <person name="Crovadore J."/>
            <person name="Chablais R."/>
            <person name="Lefort F."/>
        </authorList>
    </citation>
    <scope>NUCLEOTIDE SEQUENCE [LARGE SCALE GENOMIC DNA]</scope>
    <source>
        <strain evidence="5 6">UASWS1574</strain>
    </source>
</reference>
<accession>A0A1B7M339</accession>
<dbReference type="AlphaFoldDB" id="A0A1B7M339"/>
<dbReference type="InterPro" id="IPR029039">
    <property type="entry name" value="Flavoprotein-like_sf"/>
</dbReference>
<dbReference type="NCBIfam" id="TIGR00333">
    <property type="entry name" value="nrdI"/>
    <property type="match status" value="1"/>
</dbReference>
<dbReference type="Pfam" id="PF07972">
    <property type="entry name" value="Flavodoxin_NdrI"/>
    <property type="match status" value="1"/>
</dbReference>
<dbReference type="InterPro" id="IPR004465">
    <property type="entry name" value="RNR_NrdI"/>
</dbReference>
<dbReference type="SUPFAM" id="SSF52218">
    <property type="entry name" value="Flavoproteins"/>
    <property type="match status" value="1"/>
</dbReference>
<keyword evidence="6" id="KW-1185">Reference proteome</keyword>
<dbReference type="RefSeq" id="WP_043055982.1">
    <property type="nucleotide sequence ID" value="NZ_LXEY01000006.1"/>
</dbReference>
<name>A0A1B7M339_9MICC</name>
<organism evidence="5 6">
    <name type="scientific">Enteractinococcus helveticum</name>
    <dbReference type="NCBI Taxonomy" id="1837282"/>
    <lineage>
        <taxon>Bacteria</taxon>
        <taxon>Bacillati</taxon>
        <taxon>Actinomycetota</taxon>
        <taxon>Actinomycetes</taxon>
        <taxon>Micrococcales</taxon>
        <taxon>Micrococcaceae</taxon>
    </lineage>
</organism>
<evidence type="ECO:0000313" key="6">
    <source>
        <dbReference type="Proteomes" id="UP000078292"/>
    </source>
</evidence>
<comment type="similarity">
    <text evidence="2 4">Belongs to the NrdI family.</text>
</comment>
<protein>
    <recommendedName>
        <fullName evidence="3 4">Protein NrdI</fullName>
    </recommendedName>
</protein>
<gene>
    <name evidence="4" type="primary">nrdI</name>
    <name evidence="5" type="ORF">A6F49_03885</name>
</gene>
<comment type="function">
    <text evidence="1 4">Probably involved in ribonucleotide reductase function.</text>
</comment>
<dbReference type="Proteomes" id="UP000078292">
    <property type="component" value="Unassembled WGS sequence"/>
</dbReference>
<evidence type="ECO:0000256" key="2">
    <source>
        <dbReference type="ARBA" id="ARBA00009942"/>
    </source>
</evidence>
<dbReference type="InterPro" id="IPR020852">
    <property type="entry name" value="RNR_Ib_NrdI_bac"/>
</dbReference>
<dbReference type="EMBL" id="LXEY01000006">
    <property type="protein sequence ID" value="OAV62949.1"/>
    <property type="molecule type" value="Genomic_DNA"/>
</dbReference>
<sequence>MLKLKRGVAAPVRELTIEESPELVLFSSVSENTLRFVGRLGRPAVRIPLRPRVDGGIRVSRRFVLVVPTYGSGALAGAVPKQVNAFLNDPVNRGHLCGVITAGNTNFGEDYCLAGRIISAKCQVPELYRFELLGTQQDIEQVNSGLTRFWQKLHQRHQTAKGISYDDQYSTGHW</sequence>
<dbReference type="PANTHER" id="PTHR37297">
    <property type="entry name" value="PROTEIN NRDI"/>
    <property type="match status" value="1"/>
</dbReference>